<dbReference type="Proteomes" id="UP000735302">
    <property type="component" value="Unassembled WGS sequence"/>
</dbReference>
<evidence type="ECO:0000313" key="1">
    <source>
        <dbReference type="EMBL" id="GFO20201.1"/>
    </source>
</evidence>
<dbReference type="AlphaFoldDB" id="A0AAV4BA27"/>
<accession>A0AAV4BA27</accession>
<organism evidence="1 2">
    <name type="scientific">Plakobranchus ocellatus</name>
    <dbReference type="NCBI Taxonomy" id="259542"/>
    <lineage>
        <taxon>Eukaryota</taxon>
        <taxon>Metazoa</taxon>
        <taxon>Spiralia</taxon>
        <taxon>Lophotrochozoa</taxon>
        <taxon>Mollusca</taxon>
        <taxon>Gastropoda</taxon>
        <taxon>Heterobranchia</taxon>
        <taxon>Euthyneura</taxon>
        <taxon>Panpulmonata</taxon>
        <taxon>Sacoglossa</taxon>
        <taxon>Placobranchoidea</taxon>
        <taxon>Plakobranchidae</taxon>
        <taxon>Plakobranchus</taxon>
    </lineage>
</organism>
<gene>
    <name evidence="1" type="ORF">PoB_004670600</name>
</gene>
<proteinExistence type="predicted"/>
<dbReference type="EMBL" id="BLXT01005154">
    <property type="protein sequence ID" value="GFO20201.1"/>
    <property type="molecule type" value="Genomic_DNA"/>
</dbReference>
<name>A0AAV4BA27_9GAST</name>
<reference evidence="1 2" key="1">
    <citation type="journal article" date="2021" name="Elife">
        <title>Chloroplast acquisition without the gene transfer in kleptoplastic sea slugs, Plakobranchus ocellatus.</title>
        <authorList>
            <person name="Maeda T."/>
            <person name="Takahashi S."/>
            <person name="Yoshida T."/>
            <person name="Shimamura S."/>
            <person name="Takaki Y."/>
            <person name="Nagai Y."/>
            <person name="Toyoda A."/>
            <person name="Suzuki Y."/>
            <person name="Arimoto A."/>
            <person name="Ishii H."/>
            <person name="Satoh N."/>
            <person name="Nishiyama T."/>
            <person name="Hasebe M."/>
            <person name="Maruyama T."/>
            <person name="Minagawa J."/>
            <person name="Obokata J."/>
            <person name="Shigenobu S."/>
        </authorList>
    </citation>
    <scope>NUCLEOTIDE SEQUENCE [LARGE SCALE GENOMIC DNA]</scope>
</reference>
<protein>
    <submittedName>
        <fullName evidence="1">Uncharacterized protein</fullName>
    </submittedName>
</protein>
<sequence>MNWKSSTCWNCQDSFFGILDASKKDFEIWFLLRKQVIVERNSTRLTCLGECEELSRTRLENISVLRMAVQINEFKTIIHIVWALDAARKEVEILAAK</sequence>
<comment type="caution">
    <text evidence="1">The sequence shown here is derived from an EMBL/GenBank/DDBJ whole genome shotgun (WGS) entry which is preliminary data.</text>
</comment>
<keyword evidence="2" id="KW-1185">Reference proteome</keyword>
<evidence type="ECO:0000313" key="2">
    <source>
        <dbReference type="Proteomes" id="UP000735302"/>
    </source>
</evidence>